<dbReference type="InParanoid" id="A0A066WEL8"/>
<gene>
    <name evidence="2" type="ORF">K437DRAFT_79034</name>
</gene>
<protein>
    <recommendedName>
        <fullName evidence="4">Secreted protein</fullName>
    </recommendedName>
</protein>
<evidence type="ECO:0000313" key="2">
    <source>
        <dbReference type="EMBL" id="KDN49205.1"/>
    </source>
</evidence>
<feature type="chain" id="PRO_5001633753" description="Secreted protein" evidence="1">
    <location>
        <begin position="25"/>
        <end position="98"/>
    </location>
</feature>
<evidence type="ECO:0008006" key="4">
    <source>
        <dbReference type="Google" id="ProtNLM"/>
    </source>
</evidence>
<evidence type="ECO:0000313" key="3">
    <source>
        <dbReference type="Proteomes" id="UP000027361"/>
    </source>
</evidence>
<keyword evidence="3" id="KW-1185">Reference proteome</keyword>
<sequence>MFRVHRWLFGSTNCFLATLRAVSTVRVRSVSEREDVIAHTHVCSPLILHVSARFNNKQTDTARLRHATRDDLRPVTKTADESCYCDNTRVIDGCMMCV</sequence>
<name>A0A066WEL8_TILAU</name>
<accession>A0A066WEL8</accession>
<dbReference type="AlphaFoldDB" id="A0A066WEL8"/>
<comment type="caution">
    <text evidence="2">The sequence shown here is derived from an EMBL/GenBank/DDBJ whole genome shotgun (WGS) entry which is preliminary data.</text>
</comment>
<reference evidence="2 3" key="1">
    <citation type="submission" date="2014-05" db="EMBL/GenBank/DDBJ databases">
        <title>Draft genome sequence of a rare smut relative, Tilletiaria anomala UBC 951.</title>
        <authorList>
            <consortium name="DOE Joint Genome Institute"/>
            <person name="Toome M."/>
            <person name="Kuo A."/>
            <person name="Henrissat B."/>
            <person name="Lipzen A."/>
            <person name="Tritt A."/>
            <person name="Yoshinaga Y."/>
            <person name="Zane M."/>
            <person name="Barry K."/>
            <person name="Grigoriev I.V."/>
            <person name="Spatafora J.W."/>
            <person name="Aimea M.C."/>
        </authorList>
    </citation>
    <scope>NUCLEOTIDE SEQUENCE [LARGE SCALE GENOMIC DNA]</scope>
    <source>
        <strain evidence="2 3">UBC 951</strain>
    </source>
</reference>
<dbReference type="RefSeq" id="XP_013244288.1">
    <property type="nucleotide sequence ID" value="XM_013388834.1"/>
</dbReference>
<dbReference type="EMBL" id="JMSN01000022">
    <property type="protein sequence ID" value="KDN49205.1"/>
    <property type="molecule type" value="Genomic_DNA"/>
</dbReference>
<dbReference type="HOGENOM" id="CLU_2335122_0_0_1"/>
<proteinExistence type="predicted"/>
<dbReference type="GeneID" id="25267820"/>
<organism evidence="2 3">
    <name type="scientific">Tilletiaria anomala (strain ATCC 24038 / CBS 436.72 / UBC 951)</name>
    <dbReference type="NCBI Taxonomy" id="1037660"/>
    <lineage>
        <taxon>Eukaryota</taxon>
        <taxon>Fungi</taxon>
        <taxon>Dikarya</taxon>
        <taxon>Basidiomycota</taxon>
        <taxon>Ustilaginomycotina</taxon>
        <taxon>Exobasidiomycetes</taxon>
        <taxon>Georgefischeriales</taxon>
        <taxon>Tilletiariaceae</taxon>
        <taxon>Tilletiaria</taxon>
    </lineage>
</organism>
<dbReference type="Proteomes" id="UP000027361">
    <property type="component" value="Unassembled WGS sequence"/>
</dbReference>
<feature type="signal peptide" evidence="1">
    <location>
        <begin position="1"/>
        <end position="24"/>
    </location>
</feature>
<keyword evidence="1" id="KW-0732">Signal</keyword>
<evidence type="ECO:0000256" key="1">
    <source>
        <dbReference type="SAM" id="SignalP"/>
    </source>
</evidence>